<reference evidence="1" key="1">
    <citation type="submission" date="2024-09" db="EMBL/GenBank/DDBJ databases">
        <title>Black Yeasts Isolated from many extreme environments.</title>
        <authorList>
            <person name="Coleine C."/>
            <person name="Stajich J.E."/>
            <person name="Selbmann L."/>
        </authorList>
    </citation>
    <scope>NUCLEOTIDE SEQUENCE</scope>
    <source>
        <strain evidence="1">CCFEE 5737</strain>
    </source>
</reference>
<proteinExistence type="predicted"/>
<protein>
    <submittedName>
        <fullName evidence="1">Uncharacterized protein</fullName>
    </submittedName>
</protein>
<keyword evidence="2" id="KW-1185">Reference proteome</keyword>
<evidence type="ECO:0000313" key="2">
    <source>
        <dbReference type="Proteomes" id="UP001186974"/>
    </source>
</evidence>
<gene>
    <name evidence="1" type="ORF">LTS18_005309</name>
</gene>
<evidence type="ECO:0000313" key="1">
    <source>
        <dbReference type="EMBL" id="KAK3061852.1"/>
    </source>
</evidence>
<organism evidence="1 2">
    <name type="scientific">Coniosporium uncinatum</name>
    <dbReference type="NCBI Taxonomy" id="93489"/>
    <lineage>
        <taxon>Eukaryota</taxon>
        <taxon>Fungi</taxon>
        <taxon>Dikarya</taxon>
        <taxon>Ascomycota</taxon>
        <taxon>Pezizomycotina</taxon>
        <taxon>Dothideomycetes</taxon>
        <taxon>Dothideomycetes incertae sedis</taxon>
        <taxon>Coniosporium</taxon>
    </lineage>
</organism>
<comment type="caution">
    <text evidence="1">The sequence shown here is derived from an EMBL/GenBank/DDBJ whole genome shotgun (WGS) entry which is preliminary data.</text>
</comment>
<sequence>MPPTISYETFSGEDMNEDMLQQAADLFSSNYGVWGKGASEKMGKWAKAGNRVKMSAAKLRAQCLPKNAEGQSTYVRVLSDGKLVGNLFACRWDVVFSGTKGKMCWITQLVVASGHRQQGLASGLLNVLRRTDDLYYGIMSSHPAACLAAAKAFARGGIEHIDVDLLKGAEPLMKESPVEYVREAKLHGDIWEQNVQDGSVALADSGFWVDHVEALDALSDVKEDLSWPLGDLLEGHEFLLVLHHKKRGSSSPRALKKQQT</sequence>
<dbReference type="EMBL" id="JAWDJW010007591">
    <property type="protein sequence ID" value="KAK3061852.1"/>
    <property type="molecule type" value="Genomic_DNA"/>
</dbReference>
<accession>A0ACC3D4S6</accession>
<dbReference type="Proteomes" id="UP001186974">
    <property type="component" value="Unassembled WGS sequence"/>
</dbReference>
<name>A0ACC3D4S6_9PEZI</name>